<dbReference type="CDD" id="cd07035">
    <property type="entry name" value="TPP_PYR_POX_like"/>
    <property type="match status" value="1"/>
</dbReference>
<dbReference type="GO" id="GO:0005777">
    <property type="term" value="C:peroxisome"/>
    <property type="evidence" value="ECO:0007669"/>
    <property type="project" value="TreeGrafter"/>
</dbReference>
<feature type="domain" description="Thiamine pyrophosphate enzyme TPP-binding" evidence="9">
    <location>
        <begin position="393"/>
        <end position="536"/>
    </location>
</feature>
<evidence type="ECO:0000256" key="1">
    <source>
        <dbReference type="ARBA" id="ARBA00001964"/>
    </source>
</evidence>
<dbReference type="Pfam" id="PF00205">
    <property type="entry name" value="TPP_enzyme_M"/>
    <property type="match status" value="1"/>
</dbReference>
<evidence type="ECO:0000313" key="11">
    <source>
        <dbReference type="EMBL" id="SUZ84445.1"/>
    </source>
</evidence>
<dbReference type="PROSITE" id="PS00187">
    <property type="entry name" value="TPP_ENZYMES"/>
    <property type="match status" value="1"/>
</dbReference>
<dbReference type="PANTHER" id="PTHR43710">
    <property type="entry name" value="2-HYDROXYACYL-COA LYASE"/>
    <property type="match status" value="1"/>
</dbReference>
<dbReference type="InterPro" id="IPR029061">
    <property type="entry name" value="THDP-binding"/>
</dbReference>
<dbReference type="SUPFAM" id="SSF52518">
    <property type="entry name" value="Thiamin diphosphate-binding fold (THDP-binding)"/>
    <property type="match status" value="2"/>
</dbReference>
<dbReference type="InterPro" id="IPR011766">
    <property type="entry name" value="TPP_enzyme_TPP-bd"/>
</dbReference>
<dbReference type="GO" id="GO:0016830">
    <property type="term" value="F:carbon-carbon lyase activity"/>
    <property type="evidence" value="ECO:0007669"/>
    <property type="project" value="UniProtKB-ARBA"/>
</dbReference>
<feature type="domain" description="Thiamine pyrophosphate enzyme central" evidence="8">
    <location>
        <begin position="193"/>
        <end position="322"/>
    </location>
</feature>
<comment type="similarity">
    <text evidence="2 7">Belongs to the TPP enzyme family.</text>
</comment>
<evidence type="ECO:0000256" key="6">
    <source>
        <dbReference type="ARBA" id="ARBA00023239"/>
    </source>
</evidence>
<protein>
    <recommendedName>
        <fullName evidence="12">Oxalyl-CoA decarboxylase</fullName>
    </recommendedName>
</protein>
<evidence type="ECO:0000259" key="9">
    <source>
        <dbReference type="Pfam" id="PF02775"/>
    </source>
</evidence>
<keyword evidence="4" id="KW-0460">Magnesium</keyword>
<dbReference type="InterPro" id="IPR045025">
    <property type="entry name" value="HACL1-like"/>
</dbReference>
<evidence type="ECO:0000256" key="3">
    <source>
        <dbReference type="ARBA" id="ARBA00022723"/>
    </source>
</evidence>
<comment type="cofactor">
    <cofactor evidence="1">
        <name>thiamine diphosphate</name>
        <dbReference type="ChEBI" id="CHEBI:58937"/>
    </cofactor>
</comment>
<dbReference type="SUPFAM" id="SSF52467">
    <property type="entry name" value="DHS-like NAD/FAD-binding domain"/>
    <property type="match status" value="1"/>
</dbReference>
<organism evidence="11">
    <name type="scientific">marine metagenome</name>
    <dbReference type="NCBI Taxonomy" id="408172"/>
    <lineage>
        <taxon>unclassified sequences</taxon>
        <taxon>metagenomes</taxon>
        <taxon>ecological metagenomes</taxon>
    </lineage>
</organism>
<proteinExistence type="inferred from homology"/>
<dbReference type="AlphaFoldDB" id="A0A381QYE2"/>
<dbReference type="Gene3D" id="3.40.50.1220">
    <property type="entry name" value="TPP-binding domain"/>
    <property type="match status" value="1"/>
</dbReference>
<keyword evidence="6" id="KW-0456">Lyase</keyword>
<dbReference type="CDD" id="cd02004">
    <property type="entry name" value="TPP_BZL_OCoD_HPCL"/>
    <property type="match status" value="1"/>
</dbReference>
<name>A0A381QYE2_9ZZZZ</name>
<dbReference type="InterPro" id="IPR012001">
    <property type="entry name" value="Thiamin_PyroP_enz_TPP-bd_dom"/>
</dbReference>
<dbReference type="GO" id="GO:0000287">
    <property type="term" value="F:magnesium ion binding"/>
    <property type="evidence" value="ECO:0007669"/>
    <property type="project" value="InterPro"/>
</dbReference>
<evidence type="ECO:0000259" key="8">
    <source>
        <dbReference type="Pfam" id="PF00205"/>
    </source>
</evidence>
<evidence type="ECO:0000256" key="5">
    <source>
        <dbReference type="ARBA" id="ARBA00023052"/>
    </source>
</evidence>
<dbReference type="InterPro" id="IPR012000">
    <property type="entry name" value="Thiamin_PyroP_enz_cen_dom"/>
</dbReference>
<evidence type="ECO:0008006" key="12">
    <source>
        <dbReference type="Google" id="ProtNLM"/>
    </source>
</evidence>
<evidence type="ECO:0000256" key="4">
    <source>
        <dbReference type="ARBA" id="ARBA00022842"/>
    </source>
</evidence>
<sequence>MGTVSGATLMARSLKQQGVDYIFGIVGFPVQGFAAVAQKEGIRYVGMRNEQAASYAAHAAGYLTGRPQGCLTVSGPGVIHAFAGLANAKQNCWPMILIGGASPVFQNGMGGFQEERQVELAAPYCKYAHAIEHVRRIPYYVNQAVRHSLFGRPGPVYLDFPDDIINGQCEEEDVTQAATVPEPPRTLADPDAVEEALSALESAERPLVVVGKGMAWSRAEDEIREFIERTQLPFLNSPMGKGTMPDNDPLSVGAARSTALRDADLVFLMGARLNWIMHYGLPPRFNENVRIVQLDISPEEIGTNVPTEVALVGDGKAVVGQLNRALDNRQWFYPAETAWRTTLKEKAESNHAAVQPMIDDDSAPSNYYRAYKDIVDWLPDDAIIIGEGANTMDIGRTQMPNVHSRHRLDAGTYGTMGVGLGFAVAAAVTNPDKPIVSVQGDSAFGFTGMEIETMIRYNLPVKMIVLNNGGIGGHSGSTEPPAPGEIQPPGNLTYGARYDLMVEGLGGKGWYVEDPKDLRAALDEAMAHDGPTLINVPLNIRSGRKPQEHAWLTQ</sequence>
<dbReference type="GO" id="GO:0001561">
    <property type="term" value="P:fatty acid alpha-oxidation"/>
    <property type="evidence" value="ECO:0007669"/>
    <property type="project" value="TreeGrafter"/>
</dbReference>
<dbReference type="GO" id="GO:0030976">
    <property type="term" value="F:thiamine pyrophosphate binding"/>
    <property type="evidence" value="ECO:0007669"/>
    <property type="project" value="InterPro"/>
</dbReference>
<evidence type="ECO:0000256" key="2">
    <source>
        <dbReference type="ARBA" id="ARBA00007812"/>
    </source>
</evidence>
<dbReference type="FunFam" id="3.40.50.1220:FF:000006">
    <property type="entry name" value="2-hydroxyacyl-CoA lyase 1"/>
    <property type="match status" value="1"/>
</dbReference>
<evidence type="ECO:0000259" key="10">
    <source>
        <dbReference type="Pfam" id="PF02776"/>
    </source>
</evidence>
<accession>A0A381QYE2</accession>
<keyword evidence="3" id="KW-0479">Metal-binding</keyword>
<gene>
    <name evidence="11" type="ORF">METZ01_LOCUS37299</name>
</gene>
<dbReference type="InterPro" id="IPR029035">
    <property type="entry name" value="DHS-like_NAD/FAD-binding_dom"/>
</dbReference>
<keyword evidence="5 7" id="KW-0786">Thiamine pyrophosphate</keyword>
<feature type="domain" description="Thiamine pyrophosphate enzyme N-terminal TPP-binding" evidence="10">
    <location>
        <begin position="5"/>
        <end position="115"/>
    </location>
</feature>
<dbReference type="Gene3D" id="3.40.50.970">
    <property type="match status" value="2"/>
</dbReference>
<dbReference type="Pfam" id="PF02775">
    <property type="entry name" value="TPP_enzyme_C"/>
    <property type="match status" value="1"/>
</dbReference>
<dbReference type="InterPro" id="IPR000399">
    <property type="entry name" value="TPP-bd_CS"/>
</dbReference>
<evidence type="ECO:0000256" key="7">
    <source>
        <dbReference type="RuleBase" id="RU362132"/>
    </source>
</evidence>
<dbReference type="EMBL" id="UINC01001594">
    <property type="protein sequence ID" value="SUZ84445.1"/>
    <property type="molecule type" value="Genomic_DNA"/>
</dbReference>
<dbReference type="Pfam" id="PF02776">
    <property type="entry name" value="TPP_enzyme_N"/>
    <property type="match status" value="1"/>
</dbReference>
<reference evidence="11" key="1">
    <citation type="submission" date="2018-05" db="EMBL/GenBank/DDBJ databases">
        <authorList>
            <person name="Lanie J.A."/>
            <person name="Ng W.-L."/>
            <person name="Kazmierczak K.M."/>
            <person name="Andrzejewski T.M."/>
            <person name="Davidsen T.M."/>
            <person name="Wayne K.J."/>
            <person name="Tettelin H."/>
            <person name="Glass J.I."/>
            <person name="Rusch D."/>
            <person name="Podicherti R."/>
            <person name="Tsui H.-C.T."/>
            <person name="Winkler M.E."/>
        </authorList>
    </citation>
    <scope>NUCLEOTIDE SEQUENCE</scope>
</reference>
<dbReference type="PANTHER" id="PTHR43710:SF2">
    <property type="entry name" value="2-HYDROXYACYL-COA LYASE 1"/>
    <property type="match status" value="1"/>
</dbReference>